<feature type="compositionally biased region" description="Basic residues" evidence="8">
    <location>
        <begin position="901"/>
        <end position="911"/>
    </location>
</feature>
<dbReference type="GO" id="GO:0000978">
    <property type="term" value="F:RNA polymerase II cis-regulatory region sequence-specific DNA binding"/>
    <property type="evidence" value="ECO:0007669"/>
    <property type="project" value="TreeGrafter"/>
</dbReference>
<dbReference type="GO" id="GO:0005634">
    <property type="term" value="C:nucleus"/>
    <property type="evidence" value="ECO:0007669"/>
    <property type="project" value="UniProtKB-SubCell"/>
</dbReference>
<evidence type="ECO:0000256" key="3">
    <source>
        <dbReference type="ARBA" id="ARBA00022737"/>
    </source>
</evidence>
<evidence type="ECO:0000313" key="10">
    <source>
        <dbReference type="EMBL" id="KAK7097484.1"/>
    </source>
</evidence>
<evidence type="ECO:0000256" key="1">
    <source>
        <dbReference type="ARBA" id="ARBA00004123"/>
    </source>
</evidence>
<dbReference type="InterPro" id="IPR027756">
    <property type="entry name" value="Ovo-like"/>
</dbReference>
<evidence type="ECO:0000256" key="7">
    <source>
        <dbReference type="PROSITE-ProRule" id="PRU00042"/>
    </source>
</evidence>
<keyword evidence="4 7" id="KW-0863">Zinc-finger</keyword>
<feature type="domain" description="C2H2-type" evidence="9">
    <location>
        <begin position="819"/>
        <end position="847"/>
    </location>
</feature>
<keyword evidence="3" id="KW-0677">Repeat</keyword>
<dbReference type="Gene3D" id="3.30.160.60">
    <property type="entry name" value="Classic Zinc Finger"/>
    <property type="match status" value="1"/>
</dbReference>
<evidence type="ECO:0000256" key="2">
    <source>
        <dbReference type="ARBA" id="ARBA00022723"/>
    </source>
</evidence>
<dbReference type="PANTHER" id="PTHR10032:SF271">
    <property type="entry name" value="RH12261P-RELATED"/>
    <property type="match status" value="1"/>
</dbReference>
<feature type="compositionally biased region" description="Low complexity" evidence="8">
    <location>
        <begin position="441"/>
        <end position="464"/>
    </location>
</feature>
<proteinExistence type="predicted"/>
<gene>
    <name evidence="10" type="ORF">V1264_004456</name>
</gene>
<feature type="region of interest" description="Disordered" evidence="8">
    <location>
        <begin position="898"/>
        <end position="917"/>
    </location>
</feature>
<feature type="region of interest" description="Disordered" evidence="8">
    <location>
        <begin position="259"/>
        <end position="294"/>
    </location>
</feature>
<evidence type="ECO:0000256" key="6">
    <source>
        <dbReference type="ARBA" id="ARBA00023242"/>
    </source>
</evidence>
<feature type="domain" description="C2H2-type" evidence="9">
    <location>
        <begin position="857"/>
        <end position="884"/>
    </location>
</feature>
<dbReference type="Proteomes" id="UP001374579">
    <property type="component" value="Unassembled WGS sequence"/>
</dbReference>
<evidence type="ECO:0000313" key="11">
    <source>
        <dbReference type="Proteomes" id="UP001374579"/>
    </source>
</evidence>
<keyword evidence="11" id="KW-1185">Reference proteome</keyword>
<dbReference type="GO" id="GO:0008270">
    <property type="term" value="F:zinc ion binding"/>
    <property type="evidence" value="ECO:0007669"/>
    <property type="project" value="UniProtKB-KW"/>
</dbReference>
<feature type="compositionally biased region" description="Polar residues" evidence="8">
    <location>
        <begin position="223"/>
        <end position="246"/>
    </location>
</feature>
<feature type="region of interest" description="Disordered" evidence="8">
    <location>
        <begin position="1"/>
        <end position="25"/>
    </location>
</feature>
<dbReference type="SMART" id="SM00355">
    <property type="entry name" value="ZnF_C2H2"/>
    <property type="match status" value="3"/>
</dbReference>
<keyword evidence="5" id="KW-0862">Zinc</keyword>
<feature type="region of interest" description="Disordered" evidence="8">
    <location>
        <begin position="551"/>
        <end position="579"/>
    </location>
</feature>
<dbReference type="PROSITE" id="PS00028">
    <property type="entry name" value="ZINC_FINGER_C2H2_1"/>
    <property type="match status" value="3"/>
</dbReference>
<dbReference type="PANTHER" id="PTHR10032">
    <property type="entry name" value="ZINC FINGER PROTEIN WITH KRAB AND SCAN DOMAINS"/>
    <property type="match status" value="1"/>
</dbReference>
<feature type="region of interest" description="Disordered" evidence="8">
    <location>
        <begin position="201"/>
        <end position="246"/>
    </location>
</feature>
<feature type="domain" description="C2H2-type" evidence="9">
    <location>
        <begin position="791"/>
        <end position="818"/>
    </location>
</feature>
<keyword evidence="2" id="KW-0479">Metal-binding</keyword>
<dbReference type="SUPFAM" id="SSF57667">
    <property type="entry name" value="beta-beta-alpha zinc fingers"/>
    <property type="match status" value="1"/>
</dbReference>
<dbReference type="AlphaFoldDB" id="A0AAN9B2G3"/>
<dbReference type="PROSITE" id="PS50157">
    <property type="entry name" value="ZINC_FINGER_C2H2_2"/>
    <property type="match status" value="3"/>
</dbReference>
<comment type="subcellular location">
    <subcellularLocation>
        <location evidence="1">Nucleus</location>
    </subcellularLocation>
</comment>
<evidence type="ECO:0000259" key="9">
    <source>
        <dbReference type="PROSITE" id="PS50157"/>
    </source>
</evidence>
<feature type="compositionally biased region" description="Basic and acidic residues" evidence="8">
    <location>
        <begin position="474"/>
        <end position="489"/>
    </location>
</feature>
<evidence type="ECO:0000256" key="4">
    <source>
        <dbReference type="ARBA" id="ARBA00022771"/>
    </source>
</evidence>
<dbReference type="GO" id="GO:0000981">
    <property type="term" value="F:DNA-binding transcription factor activity, RNA polymerase II-specific"/>
    <property type="evidence" value="ECO:0007669"/>
    <property type="project" value="TreeGrafter"/>
</dbReference>
<dbReference type="InterPro" id="IPR036236">
    <property type="entry name" value="Znf_C2H2_sf"/>
</dbReference>
<feature type="compositionally biased region" description="Polar residues" evidence="8">
    <location>
        <begin position="300"/>
        <end position="318"/>
    </location>
</feature>
<feature type="region of interest" description="Disordered" evidence="8">
    <location>
        <begin position="439"/>
        <end position="539"/>
    </location>
</feature>
<reference evidence="10 11" key="1">
    <citation type="submission" date="2024-02" db="EMBL/GenBank/DDBJ databases">
        <title>Chromosome-scale genome assembly of the rough periwinkle Littorina saxatilis.</title>
        <authorList>
            <person name="De Jode A."/>
            <person name="Faria R."/>
            <person name="Formenti G."/>
            <person name="Sims Y."/>
            <person name="Smith T.P."/>
            <person name="Tracey A."/>
            <person name="Wood J.M.D."/>
            <person name="Zagrodzka Z.B."/>
            <person name="Johannesson K."/>
            <person name="Butlin R.K."/>
            <person name="Leder E.H."/>
        </authorList>
    </citation>
    <scope>NUCLEOTIDE SEQUENCE [LARGE SCALE GENOMIC DNA]</scope>
    <source>
        <strain evidence="10">Snail1</strain>
        <tissue evidence="10">Muscle</tissue>
    </source>
</reference>
<protein>
    <recommendedName>
        <fullName evidence="9">C2H2-type domain-containing protein</fullName>
    </recommendedName>
</protein>
<name>A0AAN9B2G3_9CAEN</name>
<feature type="region of interest" description="Disordered" evidence="8">
    <location>
        <begin position="57"/>
        <end position="89"/>
    </location>
</feature>
<evidence type="ECO:0000256" key="8">
    <source>
        <dbReference type="SAM" id="MobiDB-lite"/>
    </source>
</evidence>
<comment type="caution">
    <text evidence="10">The sequence shown here is derived from an EMBL/GenBank/DDBJ whole genome shotgun (WGS) entry which is preliminary data.</text>
</comment>
<feature type="compositionally biased region" description="Basic and acidic residues" evidence="8">
    <location>
        <begin position="70"/>
        <end position="86"/>
    </location>
</feature>
<feature type="region of interest" description="Disordered" evidence="8">
    <location>
        <begin position="299"/>
        <end position="318"/>
    </location>
</feature>
<feature type="region of interest" description="Disordered" evidence="8">
    <location>
        <begin position="928"/>
        <end position="947"/>
    </location>
</feature>
<dbReference type="InterPro" id="IPR013087">
    <property type="entry name" value="Znf_C2H2_type"/>
</dbReference>
<evidence type="ECO:0000256" key="5">
    <source>
        <dbReference type="ARBA" id="ARBA00022833"/>
    </source>
</evidence>
<sequence length="947" mass="104942">MHHKARRCLLGSSPSMATSARTEKENDLSQLPIHLQLRIKCAANNSINQDSVQQVNKISTQPSSQHFKKGLLERASREDSRKEMQADSKPLNIWRVASSPFKDSRDTRSPLKNKANTLGRENGVWNTGVYKRSLDHFPYSQSPTKSKVLSPLKNKAMSPFKKTAASPLRTMSPLKRTMSPLRTMSPMKKLSDRIYRDSPFSEVRGKESNFSITGERVSRSPLKDSSNTTSQSRNLSRSTKPSRPSLSFNICNLLQLKEDEPLDPVSPNSRSQPAESHPIKTEIPTPHMPTTLTALHFDSGSASSQRYESETSRSVTPVSETNQLSVYGHYGGQFLSHPPHGTPTPVSLPINNWSSAHTAVRPAPTFGRLSPISPVETQPSPHLASLRPTNAVANPNVPAPGLSLLGRVADSVGHGYGDPATVIHLDILKAMHSPIGTLLVTGGRTPKAATTTTTSTVSRPSVGPIETSTQKSATESRHLPLKRPPEAIKSEPQWSHHYHQSSKRFSFESATEQPSADPRLQSLTRPAETPRTESPWSHLHHASHRFAVETPTNIPLADSTNHSLKRPAETPRTGSPWSHLASKKFAVDSGRPLWQEREMSANSHSPAPAPAPVYPLQDSDFVSAGVVTTVPVAAVSSEGKRPSSGVETLVSAPSPCPEYHGHINIDQSEGGPPLLVSTQEALTMMESLCAEMAIRQAKKKGLQLDLSVGHHIPGMLQCAEKSRPGSPVLLINEGFALSDPDWDDPVAKINMWQEMVNGKAQYCWYDKDGNVIRKNDKREASRAVRRKHGRYMCVFCVKRFADATDMVRHTRTHTKVTPFKCDLCELSYSQQVTLEQHRCKKHDVHKPPKGYKRPKVHTCEMCGLLFKTQDEYLEHLREHHPRHSHLRRLTDRRLFEYAQSKHGKKKSKRRAGCQSSVESIQSSLESFQATFGSGLHHTQDENSGEQS</sequence>
<keyword evidence="6" id="KW-0539">Nucleus</keyword>
<organism evidence="10 11">
    <name type="scientific">Littorina saxatilis</name>
    <dbReference type="NCBI Taxonomy" id="31220"/>
    <lineage>
        <taxon>Eukaryota</taxon>
        <taxon>Metazoa</taxon>
        <taxon>Spiralia</taxon>
        <taxon>Lophotrochozoa</taxon>
        <taxon>Mollusca</taxon>
        <taxon>Gastropoda</taxon>
        <taxon>Caenogastropoda</taxon>
        <taxon>Littorinimorpha</taxon>
        <taxon>Littorinoidea</taxon>
        <taxon>Littorinidae</taxon>
        <taxon>Littorina</taxon>
    </lineage>
</organism>
<dbReference type="EMBL" id="JBAMIC010000013">
    <property type="protein sequence ID" value="KAK7097484.1"/>
    <property type="molecule type" value="Genomic_DNA"/>
</dbReference>
<feature type="compositionally biased region" description="Polar residues" evidence="8">
    <location>
        <begin position="551"/>
        <end position="562"/>
    </location>
</feature>
<accession>A0AAN9B2G3</accession>